<protein>
    <submittedName>
        <fullName evidence="2">Uncharacterized protein</fullName>
    </submittedName>
</protein>
<keyword evidence="1" id="KW-1133">Transmembrane helix</keyword>
<proteinExistence type="predicted"/>
<feature type="transmembrane region" description="Helical" evidence="1">
    <location>
        <begin position="140"/>
        <end position="157"/>
    </location>
</feature>
<feature type="transmembrane region" description="Helical" evidence="1">
    <location>
        <begin position="39"/>
        <end position="60"/>
    </location>
</feature>
<feature type="transmembrane region" description="Helical" evidence="1">
    <location>
        <begin position="109"/>
        <end position="128"/>
    </location>
</feature>
<name>A0A8S5RMM1_9VIRU</name>
<feature type="transmembrane region" description="Helical" evidence="1">
    <location>
        <begin position="80"/>
        <end position="102"/>
    </location>
</feature>
<keyword evidence="1" id="KW-0812">Transmembrane</keyword>
<evidence type="ECO:0000313" key="2">
    <source>
        <dbReference type="EMBL" id="DAE32607.1"/>
    </source>
</evidence>
<organism evidence="2">
    <name type="scientific">virus sp. ctJpG3</name>
    <dbReference type="NCBI Taxonomy" id="2825812"/>
    <lineage>
        <taxon>Viruses</taxon>
    </lineage>
</organism>
<accession>A0A8S5RMM1</accession>
<reference evidence="2" key="1">
    <citation type="journal article" date="2021" name="Proc. Natl. Acad. Sci. U.S.A.">
        <title>A Catalog of Tens of Thousands of Viruses from Human Metagenomes Reveals Hidden Associations with Chronic Diseases.</title>
        <authorList>
            <person name="Tisza M.J."/>
            <person name="Buck C.B."/>
        </authorList>
    </citation>
    <scope>NUCLEOTIDE SEQUENCE</scope>
    <source>
        <strain evidence="2">CtJpG3</strain>
    </source>
</reference>
<keyword evidence="1" id="KW-0472">Membrane</keyword>
<evidence type="ECO:0000256" key="1">
    <source>
        <dbReference type="SAM" id="Phobius"/>
    </source>
</evidence>
<dbReference type="EMBL" id="BK059125">
    <property type="protein sequence ID" value="DAE32607.1"/>
    <property type="molecule type" value="Genomic_DNA"/>
</dbReference>
<sequence length="168" mass="20384">MTKEDEGNLLKWLQDKDVSEVMDLLMKHGNRYSRRILKFFRWFCKYVPIIIMCLHAYGMWDFSQHPREMFIPYAENAPCYLYIYFMVYVLPMVTILASRFFFLCQWYRIPFIYFLGINAAHIVEWSWYTTKDMVDSCFTVMVVTTIFYLYSFARMFVNDTKLGRKICA</sequence>